<feature type="transmembrane region" description="Helical" evidence="1">
    <location>
        <begin position="177"/>
        <end position="197"/>
    </location>
</feature>
<dbReference type="InterPro" id="IPR007284">
    <property type="entry name" value="Ground-like_dom"/>
</dbReference>
<accession>A0A1I7TXX1</accession>
<reference evidence="4" key="1">
    <citation type="submission" date="2016-11" db="UniProtKB">
        <authorList>
            <consortium name="WormBaseParasite"/>
        </authorList>
    </citation>
    <scope>IDENTIFICATION</scope>
</reference>
<keyword evidence="1" id="KW-0812">Transmembrane</keyword>
<dbReference type="eggNOG" id="ENOG502THGP">
    <property type="taxonomic scope" value="Eukaryota"/>
</dbReference>
<keyword evidence="1" id="KW-1133">Transmembrane helix</keyword>
<evidence type="ECO:0000313" key="4">
    <source>
        <dbReference type="WBParaSite" id="Csp11.Scaffold629.g12899.t3"/>
    </source>
</evidence>
<name>A0A1I7TXX1_9PELO</name>
<evidence type="ECO:0000313" key="3">
    <source>
        <dbReference type="Proteomes" id="UP000095282"/>
    </source>
</evidence>
<dbReference type="WBParaSite" id="Csp11.Scaffold629.g12899.t3">
    <property type="protein sequence ID" value="Csp11.Scaffold629.g12899.t3"/>
    <property type="gene ID" value="Csp11.Scaffold629.g12899"/>
</dbReference>
<protein>
    <submittedName>
        <fullName evidence="4">Ground-like domain-containing protein</fullName>
    </submittedName>
</protein>
<evidence type="ECO:0000259" key="2">
    <source>
        <dbReference type="Pfam" id="PF04155"/>
    </source>
</evidence>
<dbReference type="STRING" id="1561998.A0A1I7TXX1"/>
<organism evidence="3 4">
    <name type="scientific">Caenorhabditis tropicalis</name>
    <dbReference type="NCBI Taxonomy" id="1561998"/>
    <lineage>
        <taxon>Eukaryota</taxon>
        <taxon>Metazoa</taxon>
        <taxon>Ecdysozoa</taxon>
        <taxon>Nematoda</taxon>
        <taxon>Chromadorea</taxon>
        <taxon>Rhabditida</taxon>
        <taxon>Rhabditina</taxon>
        <taxon>Rhabditomorpha</taxon>
        <taxon>Rhabditoidea</taxon>
        <taxon>Rhabditidae</taxon>
        <taxon>Peloderinae</taxon>
        <taxon>Caenorhabditis</taxon>
    </lineage>
</organism>
<evidence type="ECO:0000256" key="1">
    <source>
        <dbReference type="SAM" id="Phobius"/>
    </source>
</evidence>
<keyword evidence="1" id="KW-0472">Membrane</keyword>
<keyword evidence="3" id="KW-1185">Reference proteome</keyword>
<sequence length="311" mass="33406">MLEAFGYKRQFLGLWKHQVTMQSSTLILLCLVSICAACPGLFGMMGGGGGGCGCGAPPPPSPCGCGGRKKRSLPEKPTFFGIAAGDDDVMCNNPELKRIILENIQSSAIESSKTINSALENRQLNRFVVVCSENPFVFTVRADTVYCGARKNDHNCHAFSMQIFGLWKHQATMQSSILILLCLVSICAACPGLFGMMGGGGCGCRTPPPPSPCGCGGRKKRSLPEKPTFFGIAAGDDDVMCNNPELKKIILENIQSSAIESSKAINSALESRQLNRFVVVCSENPFVFTVRADTVYCGAKKNEHNCHAFSM</sequence>
<feature type="domain" description="Ground-like" evidence="2">
    <location>
        <begin position="238"/>
        <end position="309"/>
    </location>
</feature>
<proteinExistence type="predicted"/>
<dbReference type="Proteomes" id="UP000095282">
    <property type="component" value="Unplaced"/>
</dbReference>
<dbReference type="AlphaFoldDB" id="A0A1I7TXX1"/>
<feature type="domain" description="Ground-like" evidence="2">
    <location>
        <begin position="88"/>
        <end position="159"/>
    </location>
</feature>
<feature type="transmembrane region" description="Helical" evidence="1">
    <location>
        <begin position="20"/>
        <end position="42"/>
    </location>
</feature>
<dbReference type="Pfam" id="PF04155">
    <property type="entry name" value="Ground-like"/>
    <property type="match status" value="2"/>
</dbReference>